<reference evidence="2" key="2">
    <citation type="submission" date="2020-05" db="UniProtKB">
        <authorList>
            <consortium name="EnsemblMetazoa"/>
        </authorList>
    </citation>
    <scope>IDENTIFICATION</scope>
    <source>
        <strain evidence="2">FAR1</strain>
    </source>
</reference>
<feature type="compositionally biased region" description="Low complexity" evidence="1">
    <location>
        <begin position="1"/>
        <end position="23"/>
    </location>
</feature>
<accession>A0A182QAY0</accession>
<reference evidence="3" key="1">
    <citation type="submission" date="2014-01" db="EMBL/GenBank/DDBJ databases">
        <title>The Genome Sequence of Anopheles farauti FAR1 (V2).</title>
        <authorList>
            <consortium name="The Broad Institute Genomics Platform"/>
            <person name="Neafsey D.E."/>
            <person name="Besansky N."/>
            <person name="Howell P."/>
            <person name="Walton C."/>
            <person name="Young S.K."/>
            <person name="Zeng Q."/>
            <person name="Gargeya S."/>
            <person name="Fitzgerald M."/>
            <person name="Haas B."/>
            <person name="Abouelleil A."/>
            <person name="Allen A.W."/>
            <person name="Alvarado L."/>
            <person name="Arachchi H.M."/>
            <person name="Berlin A.M."/>
            <person name="Chapman S.B."/>
            <person name="Gainer-Dewar J."/>
            <person name="Goldberg J."/>
            <person name="Griggs A."/>
            <person name="Gujja S."/>
            <person name="Hansen M."/>
            <person name="Howarth C."/>
            <person name="Imamovic A."/>
            <person name="Ireland A."/>
            <person name="Larimer J."/>
            <person name="McCowan C."/>
            <person name="Murphy C."/>
            <person name="Pearson M."/>
            <person name="Poon T.W."/>
            <person name="Priest M."/>
            <person name="Roberts A."/>
            <person name="Saif S."/>
            <person name="Shea T."/>
            <person name="Sisk P."/>
            <person name="Sykes S."/>
            <person name="Wortman J."/>
            <person name="Nusbaum C."/>
            <person name="Birren B."/>
        </authorList>
    </citation>
    <scope>NUCLEOTIDE SEQUENCE [LARGE SCALE GENOMIC DNA]</scope>
    <source>
        <strain evidence="3">FAR1</strain>
    </source>
</reference>
<dbReference type="Proteomes" id="UP000075886">
    <property type="component" value="Unassembled WGS sequence"/>
</dbReference>
<dbReference type="AlphaFoldDB" id="A0A182QAY0"/>
<dbReference type="EMBL" id="AXCN02000881">
    <property type="status" value="NOT_ANNOTATED_CDS"/>
    <property type="molecule type" value="Genomic_DNA"/>
</dbReference>
<protein>
    <submittedName>
        <fullName evidence="2">Uncharacterized protein</fullName>
    </submittedName>
</protein>
<proteinExistence type="predicted"/>
<dbReference type="EnsemblMetazoa" id="AFAF006545-RA">
    <property type="protein sequence ID" value="AFAF006545-PA"/>
    <property type="gene ID" value="AFAF006545"/>
</dbReference>
<evidence type="ECO:0000313" key="2">
    <source>
        <dbReference type="EnsemblMetazoa" id="AFAF006545-PA"/>
    </source>
</evidence>
<dbReference type="VEuPathDB" id="VectorBase:AFAF006545"/>
<evidence type="ECO:0000256" key="1">
    <source>
        <dbReference type="SAM" id="MobiDB-lite"/>
    </source>
</evidence>
<keyword evidence="3" id="KW-1185">Reference proteome</keyword>
<evidence type="ECO:0000313" key="3">
    <source>
        <dbReference type="Proteomes" id="UP000075886"/>
    </source>
</evidence>
<organism evidence="2 3">
    <name type="scientific">Anopheles farauti</name>
    <dbReference type="NCBI Taxonomy" id="69004"/>
    <lineage>
        <taxon>Eukaryota</taxon>
        <taxon>Metazoa</taxon>
        <taxon>Ecdysozoa</taxon>
        <taxon>Arthropoda</taxon>
        <taxon>Hexapoda</taxon>
        <taxon>Insecta</taxon>
        <taxon>Pterygota</taxon>
        <taxon>Neoptera</taxon>
        <taxon>Endopterygota</taxon>
        <taxon>Diptera</taxon>
        <taxon>Nematocera</taxon>
        <taxon>Culicoidea</taxon>
        <taxon>Culicidae</taxon>
        <taxon>Anophelinae</taxon>
        <taxon>Anopheles</taxon>
    </lineage>
</organism>
<name>A0A182QAY0_9DIPT</name>
<feature type="region of interest" description="Disordered" evidence="1">
    <location>
        <begin position="1"/>
        <end position="27"/>
    </location>
</feature>
<sequence length="360" mass="39108">MIGVRSNRSTRSDSSPSAVRSSRTGMFERATRSFGTTSVMSKVALMAGSSQHGKQRRASVASNCVTPAYRSSPVAEKYLLRSPVNSTAREAPPGGISVPNTKQAVSWSASNCMSWAASVCSPNVTVALPIFRSSAFSVTRSVAVLIWKGREKNERNEVRTVVVLAGGAIAALDKRNVHNRAQINPEPVLRFGPRDAVVAVLADGDILNSLVSDTSLMLLPLFVVVAMLRQCARTERFRRMVEGCRGFTEPVAYGRIRLCLSRPMKFRCLADDADDTTAVNVVTGRASACELEITKQPLLGCHEAAAQRRRTHAAEGVFRSRSSRKRCCHADEVGRGDVTDDDGVKMHCFTTTEPLPRPII</sequence>